<dbReference type="PANTHER" id="PTHR31744:SF210">
    <property type="entry name" value="NAC DOMAIN-CONTAINING PROTEIN 86-LIKE"/>
    <property type="match status" value="1"/>
</dbReference>
<dbReference type="OrthoDB" id="1882472at2759"/>
<name>A0A200QQQ7_MACCD</name>
<evidence type="ECO:0000256" key="3">
    <source>
        <dbReference type="ARBA" id="ARBA00023125"/>
    </source>
</evidence>
<evidence type="ECO:0000256" key="4">
    <source>
        <dbReference type="ARBA" id="ARBA00023163"/>
    </source>
</evidence>
<keyword evidence="10" id="KW-1185">Reference proteome</keyword>
<accession>A0A200QQQ7</accession>
<feature type="compositionally biased region" description="Low complexity" evidence="6">
    <location>
        <begin position="503"/>
        <end position="525"/>
    </location>
</feature>
<dbReference type="STRING" id="56857.A0A200QQQ7"/>
<evidence type="ECO:0000313" key="9">
    <source>
        <dbReference type="EMBL" id="OVA12798.1"/>
    </source>
</evidence>
<evidence type="ECO:0000256" key="5">
    <source>
        <dbReference type="ARBA" id="ARBA00023242"/>
    </source>
</evidence>
<evidence type="ECO:0000256" key="2">
    <source>
        <dbReference type="ARBA" id="ARBA00023015"/>
    </source>
</evidence>
<keyword evidence="7" id="KW-0812">Transmembrane</keyword>
<dbReference type="InterPro" id="IPR003441">
    <property type="entry name" value="NAC-dom"/>
</dbReference>
<comment type="subcellular location">
    <subcellularLocation>
        <location evidence="1">Nucleus</location>
    </subcellularLocation>
</comment>
<evidence type="ECO:0000256" key="7">
    <source>
        <dbReference type="SAM" id="Phobius"/>
    </source>
</evidence>
<feature type="region of interest" description="Disordered" evidence="6">
    <location>
        <begin position="442"/>
        <end position="462"/>
    </location>
</feature>
<dbReference type="FunFam" id="2.170.150.80:FF:000002">
    <property type="entry name" value="Nac domain-containing protein 86"/>
    <property type="match status" value="1"/>
</dbReference>
<dbReference type="GO" id="GO:0006355">
    <property type="term" value="P:regulation of DNA-templated transcription"/>
    <property type="evidence" value="ECO:0007669"/>
    <property type="project" value="InterPro"/>
</dbReference>
<dbReference type="InterPro" id="IPR036093">
    <property type="entry name" value="NAC_dom_sf"/>
</dbReference>
<keyword evidence="5" id="KW-0539">Nucleus</keyword>
<keyword evidence="7" id="KW-0472">Membrane</keyword>
<feature type="transmembrane region" description="Helical" evidence="7">
    <location>
        <begin position="564"/>
        <end position="585"/>
    </location>
</feature>
<dbReference type="SUPFAM" id="SSF101941">
    <property type="entry name" value="NAC domain"/>
    <property type="match status" value="1"/>
</dbReference>
<dbReference type="EMBL" id="MVGT01001345">
    <property type="protein sequence ID" value="OVA12798.1"/>
    <property type="molecule type" value="Genomic_DNA"/>
</dbReference>
<feature type="region of interest" description="Disordered" evidence="6">
    <location>
        <begin position="498"/>
        <end position="525"/>
    </location>
</feature>
<evidence type="ECO:0000256" key="1">
    <source>
        <dbReference type="ARBA" id="ARBA00004123"/>
    </source>
</evidence>
<sequence>MARASLPPGFRFHPTDVELVLYYLRRKVIGKPLRFEVIAELDLYKFAPWDLPEKSCLRSRDLEWYFFCPRDRKYASGARMNRATEIGYWKTTGRDRDICNNSRSVGMKKTLVFHLGRAPRGNRTNWVMHEYRLEDKDLANTGISQDAYVLCKIFEKSGAGPKNGEQHGAPFEEEEDWEDDVVTNTLESFPFANPSSPLLLSSEDQNNAMDKRMLVGSTCCSSSKAIPCRTALSNTEEENPPSMDKRMLVVGSTCCSSSKAIPCQTDLSNTEEEDPPFLHEDDIEKLMEYFKDEDSLFCDGNEKNEMPGSSNPESTVVARLPLDIYNGLEELKSGTGQQANDKFLLPNSPGDKFVLDQMLVGYNMSYLELNDLERPMNYPVEAFGSEGIQLGDLRDHYPSYDNLGGVCDPSVPLNAGLPAWEDNSVRETAICGYGLAMENPVAPSGGKAQDRETTYGSKALARGEEKRTSSYSKLQYLLDSIPARPASAAEYPCCRKEGEEGSKGSIVSSSTSSSLFSSSSSSSYGGCSIHVKAEVTVLRCGCTEDALSGKLGEYKEEVATSNSGFTFVFILGVFTALFWVFLLAIGAKIGKLAWNLIFY</sequence>
<evidence type="ECO:0000256" key="6">
    <source>
        <dbReference type="SAM" id="MobiDB-lite"/>
    </source>
</evidence>
<dbReference type="GO" id="GO:0005634">
    <property type="term" value="C:nucleus"/>
    <property type="evidence" value="ECO:0007669"/>
    <property type="project" value="UniProtKB-SubCell"/>
</dbReference>
<reference evidence="9 10" key="1">
    <citation type="journal article" date="2017" name="Mol. Plant">
        <title>The Genome of Medicinal Plant Macleaya cordata Provides New Insights into Benzylisoquinoline Alkaloids Metabolism.</title>
        <authorList>
            <person name="Liu X."/>
            <person name="Liu Y."/>
            <person name="Huang P."/>
            <person name="Ma Y."/>
            <person name="Qing Z."/>
            <person name="Tang Q."/>
            <person name="Cao H."/>
            <person name="Cheng P."/>
            <person name="Zheng Y."/>
            <person name="Yuan Z."/>
            <person name="Zhou Y."/>
            <person name="Liu J."/>
            <person name="Tang Z."/>
            <person name="Zhuo Y."/>
            <person name="Zhang Y."/>
            <person name="Yu L."/>
            <person name="Huang J."/>
            <person name="Yang P."/>
            <person name="Peng Q."/>
            <person name="Zhang J."/>
            <person name="Jiang W."/>
            <person name="Zhang Z."/>
            <person name="Lin K."/>
            <person name="Ro D.K."/>
            <person name="Chen X."/>
            <person name="Xiong X."/>
            <person name="Shang Y."/>
            <person name="Huang S."/>
            <person name="Zeng J."/>
        </authorList>
    </citation>
    <scope>NUCLEOTIDE SEQUENCE [LARGE SCALE GENOMIC DNA]</scope>
    <source>
        <strain evidence="10">cv. BLH2017</strain>
        <tissue evidence="9">Root</tissue>
    </source>
</reference>
<gene>
    <name evidence="9" type="ORF">BVC80_1029g11</name>
</gene>
<dbReference type="InParanoid" id="A0A200QQQ7"/>
<dbReference type="FunCoup" id="A0A200QQQ7">
    <property type="interactions" value="1864"/>
</dbReference>
<keyword evidence="7" id="KW-1133">Transmembrane helix</keyword>
<dbReference type="AlphaFoldDB" id="A0A200QQQ7"/>
<dbReference type="Pfam" id="PF02365">
    <property type="entry name" value="NAM"/>
    <property type="match status" value="1"/>
</dbReference>
<dbReference type="PANTHER" id="PTHR31744">
    <property type="entry name" value="PROTEIN CUP-SHAPED COTYLEDON 2-RELATED"/>
    <property type="match status" value="1"/>
</dbReference>
<comment type="caution">
    <text evidence="9">The sequence shown here is derived from an EMBL/GenBank/DDBJ whole genome shotgun (WGS) entry which is preliminary data.</text>
</comment>
<evidence type="ECO:0000259" key="8">
    <source>
        <dbReference type="PROSITE" id="PS51005"/>
    </source>
</evidence>
<dbReference type="PROSITE" id="PS51005">
    <property type="entry name" value="NAC"/>
    <property type="match status" value="1"/>
</dbReference>
<dbReference type="GO" id="GO:0003677">
    <property type="term" value="F:DNA binding"/>
    <property type="evidence" value="ECO:0007669"/>
    <property type="project" value="UniProtKB-KW"/>
</dbReference>
<evidence type="ECO:0000313" key="10">
    <source>
        <dbReference type="Proteomes" id="UP000195402"/>
    </source>
</evidence>
<protein>
    <submittedName>
        <fullName evidence="9">NAC domain</fullName>
    </submittedName>
</protein>
<feature type="domain" description="NAC" evidence="8">
    <location>
        <begin position="6"/>
        <end position="156"/>
    </location>
</feature>
<dbReference type="Gene3D" id="2.170.150.80">
    <property type="entry name" value="NAC domain"/>
    <property type="match status" value="1"/>
</dbReference>
<organism evidence="9 10">
    <name type="scientific">Macleaya cordata</name>
    <name type="common">Five-seeded plume-poppy</name>
    <name type="synonym">Bocconia cordata</name>
    <dbReference type="NCBI Taxonomy" id="56857"/>
    <lineage>
        <taxon>Eukaryota</taxon>
        <taxon>Viridiplantae</taxon>
        <taxon>Streptophyta</taxon>
        <taxon>Embryophyta</taxon>
        <taxon>Tracheophyta</taxon>
        <taxon>Spermatophyta</taxon>
        <taxon>Magnoliopsida</taxon>
        <taxon>Ranunculales</taxon>
        <taxon>Papaveraceae</taxon>
        <taxon>Papaveroideae</taxon>
        <taxon>Macleaya</taxon>
    </lineage>
</organism>
<dbReference type="OMA" id="SSHMEDD"/>
<dbReference type="Proteomes" id="UP000195402">
    <property type="component" value="Unassembled WGS sequence"/>
</dbReference>
<keyword evidence="3" id="KW-0238">DNA-binding</keyword>
<keyword evidence="4" id="KW-0804">Transcription</keyword>
<proteinExistence type="predicted"/>
<keyword evidence="2" id="KW-0805">Transcription regulation</keyword>